<dbReference type="Pfam" id="PF00528">
    <property type="entry name" value="BPD_transp_1"/>
    <property type="match status" value="1"/>
</dbReference>
<feature type="transmembrane region" description="Helical" evidence="8">
    <location>
        <begin position="220"/>
        <end position="244"/>
    </location>
</feature>
<dbReference type="PANTHER" id="PTHR43357:SF4">
    <property type="entry name" value="INNER MEMBRANE ABC TRANSPORTER PERMEASE PROTEIN YDCV"/>
    <property type="match status" value="1"/>
</dbReference>
<dbReference type="InterPro" id="IPR000515">
    <property type="entry name" value="MetI-like"/>
</dbReference>
<dbReference type="SUPFAM" id="SSF161098">
    <property type="entry name" value="MetI-like"/>
    <property type="match status" value="1"/>
</dbReference>
<proteinExistence type="inferred from homology"/>
<keyword evidence="7 8" id="KW-0472">Membrane</keyword>
<evidence type="ECO:0000313" key="11">
    <source>
        <dbReference type="Proteomes" id="UP000515511"/>
    </source>
</evidence>
<dbReference type="AlphaFoldDB" id="A0A7G6YEM3"/>
<sequence length="297" mass="30824">MIVQPAVPVPFGPAPRSRAAGRRPAASRGWLWTAAPAALLALFVLVPLAEIVVQSFLDDDGHPVGLSGWASMLGSPSLWRSLGITLGVAAASTAGCLVVGTLLAFVLVFVPFRGSALVRRAIETVVSFPSFLIPLAFVVLYGNAGVLHALLGPAAGRFSFTNSVAGVVVAEVTFYTPFIVAPLLAAFSGVSADQLNVAGSLGAGPLRIIRTVVLPEAAPALGAAAMLTFLLTMNEFGIVLFTGAKDVLTLPMQIYTSSIVSFDFSGAAIMAIVQVVLSVGIYLLYRWAAARWTGRSA</sequence>
<dbReference type="KEGG" id="lse:F1C12_18680"/>
<keyword evidence="2 8" id="KW-0813">Transport</keyword>
<reference evidence="11" key="1">
    <citation type="submission" date="2019-09" db="EMBL/GenBank/DDBJ databases">
        <title>Antimicrobial potential of Antarctic Bacteria.</title>
        <authorList>
            <person name="Benaud N."/>
            <person name="Edwards R.J."/>
            <person name="Ferrari B.C."/>
        </authorList>
    </citation>
    <scope>NUCLEOTIDE SEQUENCE [LARGE SCALE GENOMIC DNA]</scope>
    <source>
        <strain evidence="11">INR9</strain>
    </source>
</reference>
<dbReference type="Proteomes" id="UP000515511">
    <property type="component" value="Chromosome"/>
</dbReference>
<gene>
    <name evidence="10" type="ORF">F1C12_18680</name>
</gene>
<feature type="transmembrane region" description="Helical" evidence="8">
    <location>
        <begin position="163"/>
        <end position="187"/>
    </location>
</feature>
<dbReference type="InterPro" id="IPR035906">
    <property type="entry name" value="MetI-like_sf"/>
</dbReference>
<evidence type="ECO:0000256" key="8">
    <source>
        <dbReference type="RuleBase" id="RU363032"/>
    </source>
</evidence>
<evidence type="ECO:0000256" key="4">
    <source>
        <dbReference type="ARBA" id="ARBA00022519"/>
    </source>
</evidence>
<dbReference type="RefSeq" id="WP_185276364.1">
    <property type="nucleotide sequence ID" value="NZ_CP043641.1"/>
</dbReference>
<organism evidence="10 11">
    <name type="scientific">Leifsonia shinshuensis</name>
    <dbReference type="NCBI Taxonomy" id="150026"/>
    <lineage>
        <taxon>Bacteria</taxon>
        <taxon>Bacillati</taxon>
        <taxon>Actinomycetota</taxon>
        <taxon>Actinomycetes</taxon>
        <taxon>Micrococcales</taxon>
        <taxon>Microbacteriaceae</taxon>
        <taxon>Leifsonia</taxon>
    </lineage>
</organism>
<comment type="subcellular location">
    <subcellularLocation>
        <location evidence="1">Cell inner membrane</location>
        <topology evidence="1">Multi-pass membrane protein</topology>
    </subcellularLocation>
    <subcellularLocation>
        <location evidence="8">Cell membrane</location>
        <topology evidence="8">Multi-pass membrane protein</topology>
    </subcellularLocation>
</comment>
<evidence type="ECO:0000256" key="5">
    <source>
        <dbReference type="ARBA" id="ARBA00022692"/>
    </source>
</evidence>
<dbReference type="PROSITE" id="PS50928">
    <property type="entry name" value="ABC_TM1"/>
    <property type="match status" value="1"/>
</dbReference>
<evidence type="ECO:0000256" key="2">
    <source>
        <dbReference type="ARBA" id="ARBA00022448"/>
    </source>
</evidence>
<protein>
    <submittedName>
        <fullName evidence="10">2-aminoethylphosphonate ABC transporter permease subunit</fullName>
    </submittedName>
</protein>
<dbReference type="CDD" id="cd06261">
    <property type="entry name" value="TM_PBP2"/>
    <property type="match status" value="1"/>
</dbReference>
<dbReference type="NCBIfam" id="NF011624">
    <property type="entry name" value="PRK15050.1"/>
    <property type="match status" value="1"/>
</dbReference>
<feature type="domain" description="ABC transmembrane type-1" evidence="9">
    <location>
        <begin position="82"/>
        <end position="285"/>
    </location>
</feature>
<feature type="transmembrane region" description="Helical" evidence="8">
    <location>
        <begin position="131"/>
        <end position="151"/>
    </location>
</feature>
<dbReference type="GO" id="GO:0055085">
    <property type="term" value="P:transmembrane transport"/>
    <property type="evidence" value="ECO:0007669"/>
    <property type="project" value="InterPro"/>
</dbReference>
<evidence type="ECO:0000256" key="6">
    <source>
        <dbReference type="ARBA" id="ARBA00022989"/>
    </source>
</evidence>
<feature type="transmembrane region" description="Helical" evidence="8">
    <location>
        <begin position="77"/>
        <end position="110"/>
    </location>
</feature>
<accession>A0A7G6YEM3</accession>
<keyword evidence="3" id="KW-1003">Cell membrane</keyword>
<dbReference type="PANTHER" id="PTHR43357">
    <property type="entry name" value="INNER MEMBRANE ABC TRANSPORTER PERMEASE PROTEIN YDCV"/>
    <property type="match status" value="1"/>
</dbReference>
<comment type="similarity">
    <text evidence="8">Belongs to the binding-protein-dependent transport system permease family.</text>
</comment>
<dbReference type="Gene3D" id="1.10.3720.10">
    <property type="entry name" value="MetI-like"/>
    <property type="match status" value="1"/>
</dbReference>
<evidence type="ECO:0000313" key="10">
    <source>
        <dbReference type="EMBL" id="QNE36938.1"/>
    </source>
</evidence>
<keyword evidence="5 8" id="KW-0812">Transmembrane</keyword>
<dbReference type="GO" id="GO:0005886">
    <property type="term" value="C:plasma membrane"/>
    <property type="evidence" value="ECO:0007669"/>
    <property type="project" value="UniProtKB-SubCell"/>
</dbReference>
<feature type="transmembrane region" description="Helical" evidence="8">
    <location>
        <begin position="264"/>
        <end position="285"/>
    </location>
</feature>
<evidence type="ECO:0000256" key="7">
    <source>
        <dbReference type="ARBA" id="ARBA00023136"/>
    </source>
</evidence>
<feature type="transmembrane region" description="Helical" evidence="8">
    <location>
        <begin position="30"/>
        <end position="57"/>
    </location>
</feature>
<keyword evidence="4" id="KW-0997">Cell inner membrane</keyword>
<evidence type="ECO:0000256" key="1">
    <source>
        <dbReference type="ARBA" id="ARBA00004429"/>
    </source>
</evidence>
<name>A0A7G6YEM3_9MICO</name>
<keyword evidence="6 8" id="KW-1133">Transmembrane helix</keyword>
<evidence type="ECO:0000256" key="3">
    <source>
        <dbReference type="ARBA" id="ARBA00022475"/>
    </source>
</evidence>
<dbReference type="EMBL" id="CP043641">
    <property type="protein sequence ID" value="QNE36938.1"/>
    <property type="molecule type" value="Genomic_DNA"/>
</dbReference>
<evidence type="ECO:0000259" key="9">
    <source>
        <dbReference type="PROSITE" id="PS50928"/>
    </source>
</evidence>